<dbReference type="RefSeq" id="XP_008438227.1">
    <property type="nucleotide sequence ID" value="XM_008440005.2"/>
</dbReference>
<feature type="domain" description="HMA" evidence="6">
    <location>
        <begin position="10"/>
        <end position="74"/>
    </location>
</feature>
<evidence type="ECO:0000256" key="1">
    <source>
        <dbReference type="ARBA" id="ARBA00022481"/>
    </source>
</evidence>
<protein>
    <submittedName>
        <fullName evidence="9">Heavy metal-associated isoprenylated plant protein 3</fullName>
    </submittedName>
</protein>
<accession>A0A1S3AVV8</accession>
<dbReference type="InterPro" id="IPR036163">
    <property type="entry name" value="HMA_dom_sf"/>
</dbReference>
<dbReference type="SMR" id="A0A1S3AVV8"/>
<dbReference type="InterPro" id="IPR006121">
    <property type="entry name" value="HMA_dom"/>
</dbReference>
<evidence type="ECO:0000313" key="7">
    <source>
        <dbReference type="EnsemblPlants" id="MELO3C006231.2.1"/>
    </source>
</evidence>
<dbReference type="KEGG" id="cmo:103483396"/>
<sequence>MGEKEKVEGIITAIYKLNLHCHQCWRDIKKPLSITQGVQNVEVDMEKNEIRVKGSNLDVLKIQKQIEKLSKKKVELISPKVKPKDKDPPKPTADKPKPTIVNRTITAKVHLHCPKCEQDLKNKLLKHKGIYSVKTDIKAQTLTMEGSIEAEKFKSYLKNKLQKHVDITVDTKSTDYSSKSTAVASEKKKESNTDQKEKPKEKASSDTTTTTTTDKTTIVVAEIQSKENNNKNDNVPYFIHYVYAPQLFSDENPNACRVM</sequence>
<keyword evidence="1" id="KW-0488">Methylation</keyword>
<evidence type="ECO:0000256" key="4">
    <source>
        <dbReference type="ARBA" id="ARBA00024045"/>
    </source>
</evidence>
<feature type="domain" description="HMA" evidence="6">
    <location>
        <begin position="102"/>
        <end position="165"/>
    </location>
</feature>
<dbReference type="InterPro" id="IPR044577">
    <property type="entry name" value="HIPP4/7/8/17/18/19"/>
</dbReference>
<feature type="region of interest" description="Disordered" evidence="5">
    <location>
        <begin position="176"/>
        <end position="211"/>
    </location>
</feature>
<organism evidence="8 9">
    <name type="scientific">Cucumis melo</name>
    <name type="common">Muskmelon</name>
    <dbReference type="NCBI Taxonomy" id="3656"/>
    <lineage>
        <taxon>Eukaryota</taxon>
        <taxon>Viridiplantae</taxon>
        <taxon>Streptophyta</taxon>
        <taxon>Embryophyta</taxon>
        <taxon>Tracheophyta</taxon>
        <taxon>Spermatophyta</taxon>
        <taxon>Magnoliopsida</taxon>
        <taxon>eudicotyledons</taxon>
        <taxon>Gunneridae</taxon>
        <taxon>Pentapetalae</taxon>
        <taxon>rosids</taxon>
        <taxon>fabids</taxon>
        <taxon>Cucurbitales</taxon>
        <taxon>Cucurbitaceae</taxon>
        <taxon>Benincaseae</taxon>
        <taxon>Cucumis</taxon>
    </lineage>
</organism>
<dbReference type="Proteomes" id="UP001652600">
    <property type="component" value="Chromosome 6"/>
</dbReference>
<evidence type="ECO:0000256" key="5">
    <source>
        <dbReference type="SAM" id="MobiDB-lite"/>
    </source>
</evidence>
<dbReference type="Pfam" id="PF00403">
    <property type="entry name" value="HMA"/>
    <property type="match status" value="2"/>
</dbReference>
<keyword evidence="3" id="KW-0636">Prenylation</keyword>
<evidence type="ECO:0000313" key="8">
    <source>
        <dbReference type="Proteomes" id="UP001652600"/>
    </source>
</evidence>
<dbReference type="EnsemblPlants" id="MELO3C006231.2.1">
    <property type="protein sequence ID" value="MELO3C006231.2.1"/>
    <property type="gene ID" value="MELO3C006231.2"/>
</dbReference>
<evidence type="ECO:0000256" key="3">
    <source>
        <dbReference type="ARBA" id="ARBA00023289"/>
    </source>
</evidence>
<feature type="compositionally biased region" description="Basic and acidic residues" evidence="5">
    <location>
        <begin position="82"/>
        <end position="97"/>
    </location>
</feature>
<dbReference type="Gene3D" id="3.30.70.100">
    <property type="match status" value="2"/>
</dbReference>
<evidence type="ECO:0000313" key="9">
    <source>
        <dbReference type="RefSeq" id="XP_008438227.1"/>
    </source>
</evidence>
<comment type="similarity">
    <text evidence="4">Belongs to the HIPP family.</text>
</comment>
<dbReference type="SUPFAM" id="SSF55008">
    <property type="entry name" value="HMA, heavy metal-associated domain"/>
    <property type="match status" value="2"/>
</dbReference>
<feature type="compositionally biased region" description="Basic and acidic residues" evidence="5">
    <location>
        <begin position="185"/>
        <end position="204"/>
    </location>
</feature>
<dbReference type="InParanoid" id="A0A1S3AVV8"/>
<dbReference type="AlphaFoldDB" id="A0A1S3AVV8"/>
<dbReference type="CDD" id="cd00371">
    <property type="entry name" value="HMA"/>
    <property type="match status" value="2"/>
</dbReference>
<gene>
    <name evidence="9" type="primary">LOC103483396</name>
    <name evidence="7" type="synonym">103483396</name>
</gene>
<proteinExistence type="inferred from homology"/>
<dbReference type="OrthoDB" id="688249at2759"/>
<keyword evidence="8" id="KW-1185">Reference proteome</keyword>
<keyword evidence="2" id="KW-0479">Metal-binding</keyword>
<keyword evidence="3" id="KW-0449">Lipoprotein</keyword>
<evidence type="ECO:0000259" key="6">
    <source>
        <dbReference type="PROSITE" id="PS50846"/>
    </source>
</evidence>
<dbReference type="GO" id="GO:0046872">
    <property type="term" value="F:metal ion binding"/>
    <property type="evidence" value="ECO:0007669"/>
    <property type="project" value="UniProtKB-KW"/>
</dbReference>
<dbReference type="PANTHER" id="PTHR46195">
    <property type="entry name" value="HEAVY METAL-ASSOCIATED ISOPRENYLATED PLANT PROTEIN 7"/>
    <property type="match status" value="1"/>
</dbReference>
<dbReference type="PANTHER" id="PTHR46195:SF12">
    <property type="entry name" value="HEAVY METAL-ASSOCIATED ISOPRENYLATED PLANT PROTEIN 4"/>
    <property type="match status" value="1"/>
</dbReference>
<evidence type="ECO:0000256" key="2">
    <source>
        <dbReference type="ARBA" id="ARBA00022723"/>
    </source>
</evidence>
<dbReference type="PROSITE" id="PS50846">
    <property type="entry name" value="HMA_2"/>
    <property type="match status" value="2"/>
</dbReference>
<reference evidence="7" key="1">
    <citation type="submission" date="2023-03" db="UniProtKB">
        <authorList>
            <consortium name="EnsemblPlants"/>
        </authorList>
    </citation>
    <scope>IDENTIFICATION</scope>
</reference>
<reference evidence="9" key="2">
    <citation type="submission" date="2025-04" db="UniProtKB">
        <authorList>
            <consortium name="RefSeq"/>
        </authorList>
    </citation>
    <scope>IDENTIFICATION</scope>
</reference>
<dbReference type="Gramene" id="MELO3C006231.2.1">
    <property type="protein sequence ID" value="MELO3C006231.2.1"/>
    <property type="gene ID" value="MELO3C006231.2"/>
</dbReference>
<dbReference type="eggNOG" id="KOG1603">
    <property type="taxonomic scope" value="Eukaryota"/>
</dbReference>
<dbReference type="GeneID" id="103483396"/>
<feature type="region of interest" description="Disordered" evidence="5">
    <location>
        <begin position="77"/>
        <end position="98"/>
    </location>
</feature>
<name>A0A1S3AVV8_CUCME</name>